<keyword evidence="8" id="KW-1185">Reference proteome</keyword>
<accession>A0A9J9HB45</accession>
<evidence type="ECO:0000256" key="4">
    <source>
        <dbReference type="ARBA" id="ARBA00022643"/>
    </source>
</evidence>
<dbReference type="AlphaFoldDB" id="A0A9J9HB45"/>
<evidence type="ECO:0000313" key="7">
    <source>
        <dbReference type="EMBL" id="ABQ68333.1"/>
    </source>
</evidence>
<evidence type="ECO:0000256" key="1">
    <source>
        <dbReference type="ARBA" id="ARBA00001917"/>
    </source>
</evidence>
<dbReference type="EMBL" id="CP000699">
    <property type="protein sequence ID" value="ABQ68333.1"/>
    <property type="molecule type" value="Genomic_DNA"/>
</dbReference>
<gene>
    <name evidence="7" type="ordered locus">Swit_1973</name>
</gene>
<dbReference type="SUPFAM" id="SSF55469">
    <property type="entry name" value="FMN-dependent nitroreductase-like"/>
    <property type="match status" value="1"/>
</dbReference>
<keyword evidence="4" id="KW-0288">FMN</keyword>
<evidence type="ECO:0000259" key="6">
    <source>
        <dbReference type="Pfam" id="PF00881"/>
    </source>
</evidence>
<protein>
    <submittedName>
        <fullName evidence="7">Nitroreductase</fullName>
    </submittedName>
</protein>
<evidence type="ECO:0000256" key="5">
    <source>
        <dbReference type="ARBA" id="ARBA00023002"/>
    </source>
</evidence>
<dbReference type="InterPro" id="IPR000415">
    <property type="entry name" value="Nitroreductase-like"/>
</dbReference>
<organism evidence="7 8">
    <name type="scientific">Rhizorhabdus wittichii (strain DSM 6014 / CCUG 31198 / JCM 15750 / NBRC 105917 / EY 4224 / RW1)</name>
    <name type="common">Sphingomonas wittichii</name>
    <dbReference type="NCBI Taxonomy" id="392499"/>
    <lineage>
        <taxon>Bacteria</taxon>
        <taxon>Pseudomonadati</taxon>
        <taxon>Pseudomonadota</taxon>
        <taxon>Alphaproteobacteria</taxon>
        <taxon>Sphingomonadales</taxon>
        <taxon>Sphingomonadaceae</taxon>
        <taxon>Rhizorhabdus</taxon>
    </lineage>
</organism>
<dbReference type="Proteomes" id="UP000001989">
    <property type="component" value="Chromosome"/>
</dbReference>
<dbReference type="PANTHER" id="PTHR43673:SF2">
    <property type="entry name" value="NITROREDUCTASE"/>
    <property type="match status" value="1"/>
</dbReference>
<evidence type="ECO:0000256" key="3">
    <source>
        <dbReference type="ARBA" id="ARBA00022630"/>
    </source>
</evidence>
<evidence type="ECO:0000256" key="2">
    <source>
        <dbReference type="ARBA" id="ARBA00007118"/>
    </source>
</evidence>
<comment type="similarity">
    <text evidence="2">Belongs to the nitroreductase family.</text>
</comment>
<dbReference type="CDD" id="cd02136">
    <property type="entry name" value="PnbA_NfnB-like"/>
    <property type="match status" value="1"/>
</dbReference>
<feature type="domain" description="Nitroreductase" evidence="6">
    <location>
        <begin position="30"/>
        <end position="218"/>
    </location>
</feature>
<dbReference type="Pfam" id="PF00881">
    <property type="entry name" value="Nitroreductase"/>
    <property type="match status" value="1"/>
</dbReference>
<name>A0A9J9HB45_RHIWR</name>
<evidence type="ECO:0000313" key="8">
    <source>
        <dbReference type="Proteomes" id="UP000001989"/>
    </source>
</evidence>
<dbReference type="OrthoDB" id="9802510at2"/>
<proteinExistence type="inferred from homology"/>
<comment type="cofactor">
    <cofactor evidence="1">
        <name>FMN</name>
        <dbReference type="ChEBI" id="CHEBI:58210"/>
    </cofactor>
</comment>
<reference evidence="7 8" key="1">
    <citation type="journal article" date="2010" name="J. Bacteriol.">
        <title>Genome sequence of the dioxin-mineralizing bacterium Sphingomonas wittichii RW1.</title>
        <authorList>
            <person name="Miller T.R."/>
            <person name="Delcher A.L."/>
            <person name="Salzberg S.L."/>
            <person name="Saunders E."/>
            <person name="Detter J.C."/>
            <person name="Halden R.U."/>
        </authorList>
    </citation>
    <scope>NUCLEOTIDE SEQUENCE [LARGE SCALE GENOMIC DNA]</scope>
    <source>
        <strain evidence="8">DSM 6014 / CCUG 31198 / JCM 15750 / NBRC 105917 / EY 4224 / RW1</strain>
    </source>
</reference>
<dbReference type="KEGG" id="swi:Swit_1973"/>
<keyword evidence="3" id="KW-0285">Flavoprotein</keyword>
<sequence>MTKSLEKNHFTVRPDDEPNDAHVFAQILGRRFSCRGFLPDPVPEKTIASILSIAQLTASWCNSQAWHLYITSGDATRRFSEALMTAATAPGGSSLETDFPRPAQYTGRYQERRRETGWQLYEAVGIAHGDREASGRQTLENFRLFGAPHAAVITSDRDLGVYGAVDCGSYVANFMTAAQCFGVDTIAQAAIAMQSQAVREFFSIPDDRRIVCGISFGYGDRKHPANGFRTRRDGIDEIATWVSK</sequence>
<keyword evidence="5" id="KW-0560">Oxidoreductase</keyword>
<dbReference type="PANTHER" id="PTHR43673">
    <property type="entry name" value="NAD(P)H NITROREDUCTASE YDGI-RELATED"/>
    <property type="match status" value="1"/>
</dbReference>
<dbReference type="GO" id="GO:0016491">
    <property type="term" value="F:oxidoreductase activity"/>
    <property type="evidence" value="ECO:0007669"/>
    <property type="project" value="UniProtKB-KW"/>
</dbReference>
<dbReference type="Gene3D" id="3.40.109.10">
    <property type="entry name" value="NADH Oxidase"/>
    <property type="match status" value="1"/>
</dbReference>
<dbReference type="InterPro" id="IPR029479">
    <property type="entry name" value="Nitroreductase"/>
</dbReference>